<dbReference type="Gene3D" id="1.10.150.130">
    <property type="match status" value="1"/>
</dbReference>
<evidence type="ECO:0000259" key="4">
    <source>
        <dbReference type="Pfam" id="PF13356"/>
    </source>
</evidence>
<dbReference type="EMBL" id="JBHSPH010000003">
    <property type="protein sequence ID" value="MFC5863219.1"/>
    <property type="molecule type" value="Genomic_DNA"/>
</dbReference>
<dbReference type="Pfam" id="PF22022">
    <property type="entry name" value="Phage_int_M"/>
    <property type="match status" value="1"/>
</dbReference>
<dbReference type="InterPro" id="IPR011010">
    <property type="entry name" value="DNA_brk_join_enz"/>
</dbReference>
<dbReference type="Pfam" id="PF13356">
    <property type="entry name" value="Arm-DNA-bind_3"/>
    <property type="match status" value="1"/>
</dbReference>
<evidence type="ECO:0000256" key="2">
    <source>
        <dbReference type="ARBA" id="ARBA00022908"/>
    </source>
</evidence>
<name>A0ABW1EGZ8_9BACT</name>
<keyword evidence="2" id="KW-0229">DNA integration</keyword>
<proteinExistence type="inferred from homology"/>
<organism evidence="6 7">
    <name type="scientific">Acidicapsa dinghuensis</name>
    <dbReference type="NCBI Taxonomy" id="2218256"/>
    <lineage>
        <taxon>Bacteria</taxon>
        <taxon>Pseudomonadati</taxon>
        <taxon>Acidobacteriota</taxon>
        <taxon>Terriglobia</taxon>
        <taxon>Terriglobales</taxon>
        <taxon>Acidobacteriaceae</taxon>
        <taxon>Acidicapsa</taxon>
    </lineage>
</organism>
<comment type="caution">
    <text evidence="6">The sequence shown here is derived from an EMBL/GenBank/DDBJ whole genome shotgun (WGS) entry which is preliminary data.</text>
</comment>
<feature type="domain" description="Phage integrase central" evidence="5">
    <location>
        <begin position="97"/>
        <end position="188"/>
    </location>
</feature>
<dbReference type="InterPro" id="IPR053876">
    <property type="entry name" value="Phage_int_M"/>
</dbReference>
<dbReference type="SUPFAM" id="SSF56349">
    <property type="entry name" value="DNA breaking-rejoining enzymes"/>
    <property type="match status" value="1"/>
</dbReference>
<evidence type="ECO:0000313" key="7">
    <source>
        <dbReference type="Proteomes" id="UP001596091"/>
    </source>
</evidence>
<dbReference type="InterPro" id="IPR025166">
    <property type="entry name" value="Integrase_DNA_bind_dom"/>
</dbReference>
<keyword evidence="3" id="KW-0238">DNA-binding</keyword>
<dbReference type="Proteomes" id="UP001596091">
    <property type="component" value="Unassembled WGS sequence"/>
</dbReference>
<dbReference type="PANTHER" id="PTHR30629:SF2">
    <property type="entry name" value="PROPHAGE INTEGRASE INTS-RELATED"/>
    <property type="match status" value="1"/>
</dbReference>
<reference evidence="7" key="1">
    <citation type="journal article" date="2019" name="Int. J. Syst. Evol. Microbiol.">
        <title>The Global Catalogue of Microorganisms (GCM) 10K type strain sequencing project: providing services to taxonomists for standard genome sequencing and annotation.</title>
        <authorList>
            <consortium name="The Broad Institute Genomics Platform"/>
            <consortium name="The Broad Institute Genome Sequencing Center for Infectious Disease"/>
            <person name="Wu L."/>
            <person name="Ma J."/>
        </authorList>
    </citation>
    <scope>NUCLEOTIDE SEQUENCE [LARGE SCALE GENOMIC DNA]</scope>
    <source>
        <strain evidence="7">JCM 4087</strain>
    </source>
</reference>
<comment type="similarity">
    <text evidence="1">Belongs to the 'phage' integrase family.</text>
</comment>
<protein>
    <submittedName>
        <fullName evidence="6">Tyrosine-type recombinase/integrase</fullName>
    </submittedName>
</protein>
<dbReference type="InterPro" id="IPR050808">
    <property type="entry name" value="Phage_Integrase"/>
</dbReference>
<evidence type="ECO:0000313" key="6">
    <source>
        <dbReference type="EMBL" id="MFC5863219.1"/>
    </source>
</evidence>
<dbReference type="PANTHER" id="PTHR30629">
    <property type="entry name" value="PROPHAGE INTEGRASE"/>
    <property type="match status" value="1"/>
</dbReference>
<evidence type="ECO:0000259" key="5">
    <source>
        <dbReference type="Pfam" id="PF22022"/>
    </source>
</evidence>
<feature type="domain" description="Integrase DNA-binding" evidence="4">
    <location>
        <begin position="3"/>
        <end position="87"/>
    </location>
</feature>
<dbReference type="InterPro" id="IPR010998">
    <property type="entry name" value="Integrase_recombinase_N"/>
</dbReference>
<sequence length="215" mass="23977">MALTQVEINKAKPGEKSYSLTDGNGLMLVISPSGSKLWRFKYRINGIQRMMAFGAFPVITLAEARVLHLDAKKKVAQGVDPMGKEQQERRTTLSTADVASQWYEHWKVGKDPIHAGHVRTRLDVDILPVIGHLHVDAVKPMHIVQIVKNVESRGALDLARRAFQNCSQIFRYGIANALTENNPAALIKPADLLKPVKAVNMPRVSERELPICWLA</sequence>
<keyword evidence="7" id="KW-1185">Reference proteome</keyword>
<evidence type="ECO:0000256" key="1">
    <source>
        <dbReference type="ARBA" id="ARBA00008857"/>
    </source>
</evidence>
<dbReference type="RefSeq" id="WP_263339801.1">
    <property type="nucleotide sequence ID" value="NZ_JAGSYH010000005.1"/>
</dbReference>
<accession>A0ABW1EGZ8</accession>
<dbReference type="InterPro" id="IPR038488">
    <property type="entry name" value="Integrase_DNA-bd_sf"/>
</dbReference>
<gene>
    <name evidence="6" type="ORF">ACFPT7_13015</name>
</gene>
<evidence type="ECO:0000256" key="3">
    <source>
        <dbReference type="ARBA" id="ARBA00023125"/>
    </source>
</evidence>
<dbReference type="Gene3D" id="3.30.160.390">
    <property type="entry name" value="Integrase, DNA-binding domain"/>
    <property type="match status" value="1"/>
</dbReference>